<dbReference type="Pfam" id="PF09184">
    <property type="entry name" value="PPP4R2"/>
    <property type="match status" value="1"/>
</dbReference>
<dbReference type="AlphaFoldDB" id="A0A074W6I5"/>
<organism evidence="3 4">
    <name type="scientific">Aureobasidium namibiae CBS 147.97</name>
    <dbReference type="NCBI Taxonomy" id="1043004"/>
    <lineage>
        <taxon>Eukaryota</taxon>
        <taxon>Fungi</taxon>
        <taxon>Dikarya</taxon>
        <taxon>Ascomycota</taxon>
        <taxon>Pezizomycotina</taxon>
        <taxon>Dothideomycetes</taxon>
        <taxon>Dothideomycetidae</taxon>
        <taxon>Dothideales</taxon>
        <taxon>Saccotheciaceae</taxon>
        <taxon>Aureobasidium</taxon>
    </lineage>
</organism>
<dbReference type="GeneID" id="25417710"/>
<feature type="compositionally biased region" description="Pro residues" evidence="2">
    <location>
        <begin position="44"/>
        <end position="55"/>
    </location>
</feature>
<dbReference type="OrthoDB" id="341898at2759"/>
<dbReference type="GO" id="GO:0005634">
    <property type="term" value="C:nucleus"/>
    <property type="evidence" value="ECO:0007669"/>
    <property type="project" value="TreeGrafter"/>
</dbReference>
<feature type="compositionally biased region" description="Acidic residues" evidence="2">
    <location>
        <begin position="423"/>
        <end position="432"/>
    </location>
</feature>
<feature type="region of interest" description="Disordered" evidence="2">
    <location>
        <begin position="238"/>
        <end position="281"/>
    </location>
</feature>
<dbReference type="InterPro" id="IPR015267">
    <property type="entry name" value="PPP4R2"/>
</dbReference>
<feature type="region of interest" description="Disordered" evidence="2">
    <location>
        <begin position="197"/>
        <end position="221"/>
    </location>
</feature>
<dbReference type="PANTHER" id="PTHR16487">
    <property type="entry name" value="PPP4R2-RELATED PROTEIN"/>
    <property type="match status" value="1"/>
</dbReference>
<feature type="compositionally biased region" description="Low complexity" evidence="2">
    <location>
        <begin position="76"/>
        <end position="91"/>
    </location>
</feature>
<evidence type="ECO:0000313" key="3">
    <source>
        <dbReference type="EMBL" id="KEQ68513.1"/>
    </source>
</evidence>
<feature type="compositionally biased region" description="Polar residues" evidence="2">
    <location>
        <begin position="260"/>
        <end position="270"/>
    </location>
</feature>
<dbReference type="GO" id="GO:0005737">
    <property type="term" value="C:cytoplasm"/>
    <property type="evidence" value="ECO:0007669"/>
    <property type="project" value="TreeGrafter"/>
</dbReference>
<name>A0A074W6I5_9PEZI</name>
<evidence type="ECO:0008006" key="5">
    <source>
        <dbReference type="Google" id="ProtNLM"/>
    </source>
</evidence>
<gene>
    <name evidence="3" type="ORF">M436DRAFT_86394</name>
</gene>
<dbReference type="RefSeq" id="XP_013422696.1">
    <property type="nucleotide sequence ID" value="XM_013567242.1"/>
</dbReference>
<evidence type="ECO:0000256" key="2">
    <source>
        <dbReference type="SAM" id="MobiDB-lite"/>
    </source>
</evidence>
<sequence>MLTSDEILEQAARDGSIDISEWPRVLENILHKLHSIVHNDFPLPKAPPPPNPPILSPAAPVILPSNDNAAPPPKSPESTVTTTETAEPPTSIDKENAVPRPPVPSFAAVPRVRQQSPSSPLPPELYALYHYSRSTLEKNFPTHPPYTVQRLAELVLHPKRYYRYLPPFLQALDRVVSVTSTVTEFPLAHASIDSASGFLANGEPSENSSEREGLGSDESLGGALLTPIPWLKRENGHHDFRSESSQTIEGPNGVGVIETVSVSNGGSTSPQEEDTRSHEQHLRAEGGVTQGELLRQEQEAGIVPVGQEVPRRTLMASGSANAVGRGESTHAAEEEAGEKPEEHAHARGPEEIGAEDMGPQPDSSIGVTRPLNMEAAAGRAKSPEVPRDGKDAEDDTVKEGTTGAGEDKKEEPKTEKPKPVEAEQVDEEMPDA</sequence>
<dbReference type="GO" id="GO:0019888">
    <property type="term" value="F:protein phosphatase regulator activity"/>
    <property type="evidence" value="ECO:0007669"/>
    <property type="project" value="InterPro"/>
</dbReference>
<comment type="similarity">
    <text evidence="1">Belongs to the PPP4R2 family.</text>
</comment>
<protein>
    <recommendedName>
        <fullName evidence="5">PPP4R2-domain-containing protein</fullName>
    </recommendedName>
</protein>
<proteinExistence type="inferred from homology"/>
<dbReference type="HOGENOM" id="CLU_024587_2_0_1"/>
<accession>A0A074W6I5</accession>
<feature type="region of interest" description="Disordered" evidence="2">
    <location>
        <begin position="318"/>
        <end position="432"/>
    </location>
</feature>
<evidence type="ECO:0000313" key="4">
    <source>
        <dbReference type="Proteomes" id="UP000027730"/>
    </source>
</evidence>
<dbReference type="PANTHER" id="PTHR16487:SF0">
    <property type="entry name" value="PROTEIN PHOSPHATASE 4 REGULATORY SUBUNIT 2-RELATED"/>
    <property type="match status" value="1"/>
</dbReference>
<evidence type="ECO:0000256" key="1">
    <source>
        <dbReference type="ARBA" id="ARBA00009207"/>
    </source>
</evidence>
<reference evidence="3 4" key="1">
    <citation type="journal article" date="2014" name="BMC Genomics">
        <title>Genome sequencing of four Aureobasidium pullulans varieties: biotechnological potential, stress tolerance, and description of new species.</title>
        <authorList>
            <person name="Gostin Ar C."/>
            <person name="Ohm R.A."/>
            <person name="Kogej T."/>
            <person name="Sonjak S."/>
            <person name="Turk M."/>
            <person name="Zajc J."/>
            <person name="Zalar P."/>
            <person name="Grube M."/>
            <person name="Sun H."/>
            <person name="Han J."/>
            <person name="Sharma A."/>
            <person name="Chiniquy J."/>
            <person name="Ngan C.Y."/>
            <person name="Lipzen A."/>
            <person name="Barry K."/>
            <person name="Grigoriev I.V."/>
            <person name="Gunde-Cimerman N."/>
        </authorList>
    </citation>
    <scope>NUCLEOTIDE SEQUENCE [LARGE SCALE GENOMIC DNA]</scope>
    <source>
        <strain evidence="3 4">CBS 147.97</strain>
    </source>
</reference>
<dbReference type="Proteomes" id="UP000027730">
    <property type="component" value="Unassembled WGS sequence"/>
</dbReference>
<keyword evidence="4" id="KW-1185">Reference proteome</keyword>
<feature type="compositionally biased region" description="Basic and acidic residues" evidence="2">
    <location>
        <begin position="327"/>
        <end position="350"/>
    </location>
</feature>
<feature type="compositionally biased region" description="Basic and acidic residues" evidence="2">
    <location>
        <begin position="405"/>
        <end position="421"/>
    </location>
</feature>
<feature type="compositionally biased region" description="Low complexity" evidence="2">
    <location>
        <begin position="109"/>
        <end position="118"/>
    </location>
</feature>
<feature type="compositionally biased region" description="Basic and acidic residues" evidence="2">
    <location>
        <begin position="381"/>
        <end position="398"/>
    </location>
</feature>
<dbReference type="STRING" id="1043004.A0A074W6I5"/>
<dbReference type="EMBL" id="KL584729">
    <property type="protein sequence ID" value="KEQ68513.1"/>
    <property type="molecule type" value="Genomic_DNA"/>
</dbReference>
<feature type="region of interest" description="Disordered" evidence="2">
    <location>
        <begin position="42"/>
        <end position="119"/>
    </location>
</feature>
<dbReference type="GO" id="GO:0030289">
    <property type="term" value="C:protein phosphatase 4 complex"/>
    <property type="evidence" value="ECO:0007669"/>
    <property type="project" value="InterPro"/>
</dbReference>